<gene>
    <name evidence="2" type="ordered locus">Cpha266_2184</name>
</gene>
<accession>A1BIG0</accession>
<name>A1BIG0_CHLPD</name>
<reference evidence="2 3" key="1">
    <citation type="submission" date="2006-12" db="EMBL/GenBank/DDBJ databases">
        <title>Complete sequence of Chlorobium phaeobacteroides DSM 266.</title>
        <authorList>
            <consortium name="US DOE Joint Genome Institute"/>
            <person name="Copeland A."/>
            <person name="Lucas S."/>
            <person name="Lapidus A."/>
            <person name="Barry K."/>
            <person name="Detter J.C."/>
            <person name="Glavina del Rio T."/>
            <person name="Hammon N."/>
            <person name="Israni S."/>
            <person name="Pitluck S."/>
            <person name="Goltsman E."/>
            <person name="Schmutz J."/>
            <person name="Larimer F."/>
            <person name="Land M."/>
            <person name="Hauser L."/>
            <person name="Mikhailova N."/>
            <person name="Li T."/>
            <person name="Overmann J."/>
            <person name="Bryant D.A."/>
            <person name="Richardson P."/>
        </authorList>
    </citation>
    <scope>NUCLEOTIDE SEQUENCE [LARGE SCALE GENOMIC DNA]</scope>
    <source>
        <strain evidence="2 3">DSM 266</strain>
    </source>
</reference>
<evidence type="ECO:0000313" key="2">
    <source>
        <dbReference type="EMBL" id="ABL66187.1"/>
    </source>
</evidence>
<dbReference type="eggNOG" id="COG5304">
    <property type="taxonomic scope" value="Bacteria"/>
</dbReference>
<protein>
    <recommendedName>
        <fullName evidence="4">Antitoxin</fullName>
    </recommendedName>
</protein>
<dbReference type="HOGENOM" id="CLU_171731_0_0_10"/>
<evidence type="ECO:0000256" key="1">
    <source>
        <dbReference type="SAM" id="Coils"/>
    </source>
</evidence>
<dbReference type="InterPro" id="IPR013321">
    <property type="entry name" value="Arc_rbn_hlx_hlx"/>
</dbReference>
<evidence type="ECO:0008006" key="4">
    <source>
        <dbReference type="Google" id="ProtNLM"/>
    </source>
</evidence>
<keyword evidence="1" id="KW-0175">Coiled coil</keyword>
<dbReference type="RefSeq" id="WP_011745985.1">
    <property type="nucleotide sequence ID" value="NC_008639.1"/>
</dbReference>
<organism evidence="2 3">
    <name type="scientific">Chlorobium phaeobacteroides (strain DSM 266 / SMG 266 / 2430)</name>
    <dbReference type="NCBI Taxonomy" id="290317"/>
    <lineage>
        <taxon>Bacteria</taxon>
        <taxon>Pseudomonadati</taxon>
        <taxon>Chlorobiota</taxon>
        <taxon>Chlorobiia</taxon>
        <taxon>Chlorobiales</taxon>
        <taxon>Chlorobiaceae</taxon>
        <taxon>Chlorobium/Pelodictyon group</taxon>
        <taxon>Chlorobium</taxon>
    </lineage>
</organism>
<keyword evidence="3" id="KW-1185">Reference proteome</keyword>
<proteinExistence type="predicted"/>
<dbReference type="SUPFAM" id="SSF47598">
    <property type="entry name" value="Ribbon-helix-helix"/>
    <property type="match status" value="1"/>
</dbReference>
<feature type="coiled-coil region" evidence="1">
    <location>
        <begin position="27"/>
        <end position="63"/>
    </location>
</feature>
<evidence type="ECO:0000313" key="3">
    <source>
        <dbReference type="Proteomes" id="UP000008701"/>
    </source>
</evidence>
<dbReference type="Proteomes" id="UP000008701">
    <property type="component" value="Chromosome"/>
</dbReference>
<dbReference type="STRING" id="290317.Cpha266_2184"/>
<dbReference type="AlphaFoldDB" id="A1BIG0"/>
<dbReference type="GO" id="GO:0006355">
    <property type="term" value="P:regulation of DNA-templated transcription"/>
    <property type="evidence" value="ECO:0007669"/>
    <property type="project" value="InterPro"/>
</dbReference>
<dbReference type="InterPro" id="IPR010985">
    <property type="entry name" value="Ribbon_hlx_hlx"/>
</dbReference>
<dbReference type="EMBL" id="CP000492">
    <property type="protein sequence ID" value="ABL66187.1"/>
    <property type="molecule type" value="Genomic_DNA"/>
</dbReference>
<dbReference type="KEGG" id="cph:Cpha266_2184"/>
<sequence length="89" mass="10528">MMQKNDDSEVDILRSYEQDEWRSVEEFKKLKEEYEAYARNSSNKNKRINIRISESDLNRLKAKSLEEGIPYQTLVSSLIHRYVSGKNPS</sequence>
<dbReference type="Gene3D" id="1.10.1220.10">
    <property type="entry name" value="Met repressor-like"/>
    <property type="match status" value="1"/>
</dbReference>